<feature type="chain" id="PRO_5014933749" evidence="2">
    <location>
        <begin position="29"/>
        <end position="430"/>
    </location>
</feature>
<evidence type="ECO:0000259" key="3">
    <source>
        <dbReference type="Pfam" id="PF02563"/>
    </source>
</evidence>
<dbReference type="PROSITE" id="PS51257">
    <property type="entry name" value="PROKAR_LIPOPROTEIN"/>
    <property type="match status" value="1"/>
</dbReference>
<sequence>MVRIFRCFLVIPLVGMVLGMSACSPLHAVQPTSDVDQSFYGNPTNPVQSSTVPNADENFGAEGRAVIFASDRSCLGQASQYQAGHYVRYQPLPFDASIQSANRQQQLLNSDLPLSPGEIVDIQIEDGDGFAGRYVVNPDGTIQLALLKPIDVVGHGVTQAAERIGAALVNAGYFQPQSVHVSVRVLHWAPIEVAVSGAVFEAGQVRINDLEPSAVLVERLNAFGDYASRRTLVEALRAASGIRPDAKLDQVIVIRNGWQLEVDMSGVLTGSSVTQLALIAGDRIVVPTTGCFQQQLMRPSQITPKGFRVFMSNLTVTSQGNASGGSTSYSTSLPYGTRLLQAVVSANCVGGVQATNAARKVVLASKNPISGEFQVIERSIERLMRQAHLDQENPYLMPNDAIACYDSDITNLREAARTLGDVFAPLKLLF</sequence>
<dbReference type="Proteomes" id="UP000229757">
    <property type="component" value="Chromosome"/>
</dbReference>
<evidence type="ECO:0000313" key="4">
    <source>
        <dbReference type="EMBL" id="ATX78049.1"/>
    </source>
</evidence>
<dbReference type="KEGG" id="rfo:REIFOR_02928"/>
<dbReference type="GO" id="GO:0015159">
    <property type="term" value="F:polysaccharide transmembrane transporter activity"/>
    <property type="evidence" value="ECO:0007669"/>
    <property type="project" value="InterPro"/>
</dbReference>
<feature type="domain" description="Polysaccharide export protein N-terminal" evidence="3">
    <location>
        <begin position="110"/>
        <end position="183"/>
    </location>
</feature>
<name>A0A2K8KVM6_9GAMM</name>
<organism evidence="4 5">
    <name type="scientific">Reinekea forsetii</name>
    <dbReference type="NCBI Taxonomy" id="1336806"/>
    <lineage>
        <taxon>Bacteria</taxon>
        <taxon>Pseudomonadati</taxon>
        <taxon>Pseudomonadota</taxon>
        <taxon>Gammaproteobacteria</taxon>
        <taxon>Oceanospirillales</taxon>
        <taxon>Saccharospirillaceae</taxon>
        <taxon>Reinekea</taxon>
    </lineage>
</organism>
<keyword evidence="5" id="KW-1185">Reference proteome</keyword>
<dbReference type="EMBL" id="CP011797">
    <property type="protein sequence ID" value="ATX78049.1"/>
    <property type="molecule type" value="Genomic_DNA"/>
</dbReference>
<gene>
    <name evidence="4" type="ORF">REIFOR_02928</name>
</gene>
<protein>
    <submittedName>
        <fullName evidence="4">Polysaccharide export protein</fullName>
    </submittedName>
</protein>
<feature type="signal peptide" evidence="2">
    <location>
        <begin position="1"/>
        <end position="28"/>
    </location>
</feature>
<proteinExistence type="predicted"/>
<evidence type="ECO:0000256" key="2">
    <source>
        <dbReference type="SAM" id="SignalP"/>
    </source>
</evidence>
<dbReference type="InterPro" id="IPR049712">
    <property type="entry name" value="Poly_export"/>
</dbReference>
<reference evidence="4 5" key="1">
    <citation type="journal article" date="2017" name="Environ. Microbiol.">
        <title>Genomic and physiological analyses of 'Reinekea forsetii' reveal a versatile opportunistic lifestyle during spring algae blooms.</title>
        <authorList>
            <person name="Avci B."/>
            <person name="Hahnke R.L."/>
            <person name="Chafee M."/>
            <person name="Fischer T."/>
            <person name="Gruber-Vodicka H."/>
            <person name="Tegetmeyer H.E."/>
            <person name="Harder J."/>
            <person name="Fuchs B.M."/>
            <person name="Amann R.I."/>
            <person name="Teeling H."/>
        </authorList>
    </citation>
    <scope>NUCLEOTIDE SEQUENCE [LARGE SCALE GENOMIC DNA]</scope>
    <source>
        <strain evidence="4 5">Hel1_31_D35</strain>
    </source>
</reference>
<dbReference type="Gene3D" id="3.10.560.10">
    <property type="entry name" value="Outer membrane lipoprotein wza domain like"/>
    <property type="match status" value="1"/>
</dbReference>
<dbReference type="PANTHER" id="PTHR33619:SF3">
    <property type="entry name" value="POLYSACCHARIDE EXPORT PROTEIN GFCE-RELATED"/>
    <property type="match status" value="1"/>
</dbReference>
<accession>A0A2K8KVM6</accession>
<keyword evidence="1 2" id="KW-0732">Signal</keyword>
<dbReference type="AlphaFoldDB" id="A0A2K8KVM6"/>
<evidence type="ECO:0000313" key="5">
    <source>
        <dbReference type="Proteomes" id="UP000229757"/>
    </source>
</evidence>
<dbReference type="PANTHER" id="PTHR33619">
    <property type="entry name" value="POLYSACCHARIDE EXPORT PROTEIN GFCE-RELATED"/>
    <property type="match status" value="1"/>
</dbReference>
<dbReference type="Pfam" id="PF02563">
    <property type="entry name" value="Poly_export"/>
    <property type="match status" value="1"/>
</dbReference>
<evidence type="ECO:0000256" key="1">
    <source>
        <dbReference type="ARBA" id="ARBA00022729"/>
    </source>
</evidence>
<dbReference type="InterPro" id="IPR003715">
    <property type="entry name" value="Poly_export_N"/>
</dbReference>